<keyword evidence="2" id="KW-0677">Repeat</keyword>
<dbReference type="Proteomes" id="UP000683925">
    <property type="component" value="Unassembled WGS sequence"/>
</dbReference>
<feature type="transmembrane region" description="Helical" evidence="4">
    <location>
        <begin position="1241"/>
        <end position="1259"/>
    </location>
</feature>
<dbReference type="PANTHER" id="PTHR39767">
    <property type="entry name" value="CALCIUM/CALMODULIN-BINDING MEMBRANE PROTEIN PCM4-RELATED"/>
    <property type="match status" value="1"/>
</dbReference>
<feature type="transmembrane region" description="Helical" evidence="4">
    <location>
        <begin position="1046"/>
        <end position="1062"/>
    </location>
</feature>
<protein>
    <submittedName>
        <fullName evidence="6">Uncharacterized protein</fullName>
    </submittedName>
</protein>
<evidence type="ECO:0000256" key="4">
    <source>
        <dbReference type="SAM" id="Phobius"/>
    </source>
</evidence>
<gene>
    <name evidence="6" type="ORF">POCTA_138.1.T0990112</name>
</gene>
<evidence type="ECO:0000256" key="3">
    <source>
        <dbReference type="ARBA" id="ARBA00023157"/>
    </source>
</evidence>
<feature type="transmembrane region" description="Helical" evidence="4">
    <location>
        <begin position="1265"/>
        <end position="1284"/>
    </location>
</feature>
<dbReference type="OMA" id="YSIWEEC"/>
<proteinExistence type="predicted"/>
<feature type="transmembrane region" description="Helical" evidence="4">
    <location>
        <begin position="1016"/>
        <end position="1034"/>
    </location>
</feature>
<keyword evidence="1 5" id="KW-0732">Signal</keyword>
<reference evidence="6" key="1">
    <citation type="submission" date="2021-01" db="EMBL/GenBank/DDBJ databases">
        <authorList>
            <consortium name="Genoscope - CEA"/>
            <person name="William W."/>
        </authorList>
    </citation>
    <scope>NUCLEOTIDE SEQUENCE</scope>
</reference>
<name>A0A8S1WS89_PAROT</name>
<feature type="transmembrane region" description="Helical" evidence="4">
    <location>
        <begin position="1171"/>
        <end position="1192"/>
    </location>
</feature>
<evidence type="ECO:0000256" key="2">
    <source>
        <dbReference type="ARBA" id="ARBA00022737"/>
    </source>
</evidence>
<keyword evidence="7" id="KW-1185">Reference proteome</keyword>
<feature type="transmembrane region" description="Helical" evidence="4">
    <location>
        <begin position="1296"/>
        <end position="1316"/>
    </location>
</feature>
<dbReference type="EMBL" id="CAJJDP010000098">
    <property type="protein sequence ID" value="CAD8191255.1"/>
    <property type="molecule type" value="Genomic_DNA"/>
</dbReference>
<dbReference type="Pfam" id="PF13948">
    <property type="entry name" value="DUF4215"/>
    <property type="match status" value="8"/>
</dbReference>
<dbReference type="PANTHER" id="PTHR39767:SF2">
    <property type="entry name" value="CHROMOSOME UNDETERMINED SCAFFOLD_1, WHOLE GENOME SHOTGUN SEQUENCE"/>
    <property type="match status" value="1"/>
</dbReference>
<keyword evidence="4" id="KW-1133">Transmembrane helix</keyword>
<comment type="caution">
    <text evidence="6">The sequence shown here is derived from an EMBL/GenBank/DDBJ whole genome shotgun (WGS) entry which is preliminary data.</text>
</comment>
<dbReference type="NCBIfam" id="TIGR02232">
    <property type="entry name" value="myxo_disulf_rpt"/>
    <property type="match status" value="4"/>
</dbReference>
<evidence type="ECO:0000313" key="7">
    <source>
        <dbReference type="Proteomes" id="UP000683925"/>
    </source>
</evidence>
<keyword evidence="4" id="KW-0472">Membrane</keyword>
<feature type="chain" id="PRO_5035789500" evidence="5">
    <location>
        <begin position="20"/>
        <end position="1392"/>
    </location>
</feature>
<keyword evidence="3" id="KW-1015">Disulfide bond</keyword>
<accession>A0A8S1WS89</accession>
<dbReference type="InterPro" id="IPR011936">
    <property type="entry name" value="Myxo_disulph_rpt"/>
</dbReference>
<evidence type="ECO:0000313" key="6">
    <source>
        <dbReference type="EMBL" id="CAD8191255.1"/>
    </source>
</evidence>
<feature type="transmembrane region" description="Helical" evidence="4">
    <location>
        <begin position="1115"/>
        <end position="1136"/>
    </location>
</feature>
<evidence type="ECO:0000256" key="5">
    <source>
        <dbReference type="SAM" id="SignalP"/>
    </source>
</evidence>
<evidence type="ECO:0000256" key="1">
    <source>
        <dbReference type="ARBA" id="ARBA00022729"/>
    </source>
</evidence>
<feature type="transmembrane region" description="Helical" evidence="4">
    <location>
        <begin position="1204"/>
        <end position="1225"/>
    </location>
</feature>
<feature type="signal peptide" evidence="5">
    <location>
        <begin position="1"/>
        <end position="19"/>
    </location>
</feature>
<dbReference type="OrthoDB" id="293816at2759"/>
<sequence length="1392" mass="160251">MLHILFILAISSYSQILYSESFTGNSFTTSEEWVISGENLIYSDCGSVRLFGGYDAFARHTSATKLFQLPPHHTVLITLEFWKIDSWDNEKFFIYLDQILGFQDIYGHEGNSNCGQASGEAIVQININQPHNFQSLFILMTSNLDQNPSDESWGIRNFQLYIYPCPSGCQTCVSTDLREDCIIWNSIEQSLLGVDFNTFNLDGWTIDQGYKLTSNCLSIPMIGGYLLTGENSYILKTINLSAHSQIKIQFRFMFLDSWNAKNAYLYIDNNLIWTETYDFNNRQIQDLCGWIFDDKPFNDQITMAHTGSSITLKFTTNLNQGLQNESFGIRDIQIFIACLFGSSFNQACGTICGNGVIEQYEECDDGNIYSFDGCFNCQYSCVEGCSNCINGICFECSIGWSFDTNFNTCTPIVDDERYSIWEECDDLLNFEICQNGKFIAPSNCISYQFGICFKCQVNYELINNKCEAICQNQAIVNDIECVDNNLYALDRCHQCAYDLNEGCKFQQNGICIQCLNGWKLDMATHICTPICGDHILEGPEECDIIINTKNQFGCKQCYFHCQYECTDCQFGICHDCISGWILKNQQCESICGDNQIQFIDECDDMNTIRFDGCHNCRNDCQKECSYCFKGVCLNCIYGWYLTAYFTCEFECGDSQIALISQEECDDSNNMQLDGCFGCKLECCRYCTECIYGICQDCQYTFTLIEQNCVPVCGDGLVSVEFEQCDDMNRIPYDGCYNCNYQCRQFCKLCIQGVCYDQCELGYYQVDNVCYPICGDGIIVEEEECDDQNDDKSDGCFNCFFFCPNHCDICAQGKCKVCEQGYELNKSQNECQTFCGNGLVSIEEECDDMNQKDGDGCSSQCTIEPNYICKNYLYSFTQCIYVRYPKFKASLIRQDYSIQYVSLHFDQQVKIIENKNFSDQIQLNLIGVDLELYNITLMIVQEAQQYCTFVEYTVAIQINSTLLSKPILEVILKEQLYNENEAPLINQIDRVQLNLPKYVVDKKKQSAQVLKNVGTNIMKSIGGMGILLLLLGHSFRGIIEILQQQSYLRFINVVFPINLFIYFESSNIITVQPLLDFFHFNSVVLNLMNTEFVESKEKFYFYEIDASILFNIQAQIFLSLGVIFIYVGCIILIQKFISMQDLHYFYCGITVAQFFVKIQNACFMIKRQCEKVGLIQFFITNCWDLLFMSFLQISSQSFTSIKSAASIILGYLILYACAIVISNYFFKDTKYTSLSRYNIKKMDILLIFKKFLFVGVLVLFQRNQQIQSILLAFVSNCSLIYLILFKSRENKVDYFNQIIMEASVFVFCSTVALYWDLMQKSFDYNNQILLGWFHISMLLLVLVINLGLQLYIILMKLKRSLIKKMQKLQHQDSVQQKDPIPQYQIKQIVEFKK</sequence>
<organism evidence="6 7">
    <name type="scientific">Paramecium octaurelia</name>
    <dbReference type="NCBI Taxonomy" id="43137"/>
    <lineage>
        <taxon>Eukaryota</taxon>
        <taxon>Sar</taxon>
        <taxon>Alveolata</taxon>
        <taxon>Ciliophora</taxon>
        <taxon>Intramacronucleata</taxon>
        <taxon>Oligohymenophorea</taxon>
        <taxon>Peniculida</taxon>
        <taxon>Parameciidae</taxon>
        <taxon>Paramecium</taxon>
    </lineage>
</organism>
<feature type="transmembrane region" description="Helical" evidence="4">
    <location>
        <begin position="1328"/>
        <end position="1353"/>
    </location>
</feature>
<keyword evidence="4" id="KW-0812">Transmembrane</keyword>